<feature type="domain" description="C-methyltransferase" evidence="2">
    <location>
        <begin position="252"/>
        <end position="408"/>
    </location>
</feature>
<dbReference type="Proteomes" id="UP000501648">
    <property type="component" value="Chromosome"/>
</dbReference>
<dbReference type="InterPro" id="IPR013630">
    <property type="entry name" value="Methyltransf_Zn-bd_dom_put"/>
</dbReference>
<dbReference type="PANTHER" id="PTHR43861">
    <property type="entry name" value="TRANS-ACONITATE 2-METHYLTRANSFERASE-RELATED"/>
    <property type="match status" value="1"/>
</dbReference>
<evidence type="ECO:0000259" key="1">
    <source>
        <dbReference type="Pfam" id="PF08421"/>
    </source>
</evidence>
<dbReference type="SUPFAM" id="SSF53335">
    <property type="entry name" value="S-adenosyl-L-methionine-dependent methyltransferases"/>
    <property type="match status" value="1"/>
</dbReference>
<evidence type="ECO:0000313" key="3">
    <source>
        <dbReference type="EMBL" id="QJQ03383.1"/>
    </source>
</evidence>
<dbReference type="InterPro" id="IPR029063">
    <property type="entry name" value="SAM-dependent_MTases_sf"/>
</dbReference>
<name>A0A6M3ZYT7_9BURK</name>
<keyword evidence="3" id="KW-0808">Transferase</keyword>
<dbReference type="PANTHER" id="PTHR43861:SF5">
    <property type="entry name" value="BLL5978 PROTEIN"/>
    <property type="match status" value="1"/>
</dbReference>
<dbReference type="RefSeq" id="WP_017449841.1">
    <property type="nucleotide sequence ID" value="NZ_CP008956.1"/>
</dbReference>
<dbReference type="GO" id="GO:0008168">
    <property type="term" value="F:methyltransferase activity"/>
    <property type="evidence" value="ECO:0007669"/>
    <property type="project" value="UniProtKB-KW"/>
</dbReference>
<gene>
    <name evidence="3" type="ORF">C798_25050</name>
</gene>
<dbReference type="Gene3D" id="6.20.50.110">
    <property type="entry name" value="Methyltransferase, zinc-binding domain"/>
    <property type="match status" value="1"/>
</dbReference>
<dbReference type="AlphaFoldDB" id="A0A6M3ZYT7"/>
<dbReference type="GO" id="GO:0032259">
    <property type="term" value="P:methylation"/>
    <property type="evidence" value="ECO:0007669"/>
    <property type="project" value="UniProtKB-KW"/>
</dbReference>
<dbReference type="Gene3D" id="3.40.50.150">
    <property type="entry name" value="Vaccinia Virus protein VP39"/>
    <property type="match status" value="1"/>
</dbReference>
<reference evidence="3 4" key="1">
    <citation type="journal article" date="2012" name="J. Bacteriol.">
        <title>Genome sequence of the pathogenic Herbaspirillum seropedicae strain Os34, isolated from rice roots.</title>
        <authorList>
            <person name="Ye W."/>
            <person name="Ye S."/>
            <person name="Liu J."/>
            <person name="Chang S."/>
            <person name="Chen M."/>
            <person name="Zhu B."/>
            <person name="Guo L."/>
            <person name="An Q."/>
        </authorList>
    </citation>
    <scope>NUCLEOTIDE SEQUENCE [LARGE SCALE GENOMIC DNA]</scope>
    <source>
        <strain evidence="3 4">Os34</strain>
    </source>
</reference>
<dbReference type="Pfam" id="PF08421">
    <property type="entry name" value="Methyltransf_13"/>
    <property type="match status" value="1"/>
</dbReference>
<feature type="domain" description="Methyltransferase putative zinc binding" evidence="1">
    <location>
        <begin position="11"/>
        <end position="72"/>
    </location>
</feature>
<accession>A0A6M3ZYT7</accession>
<dbReference type="InterPro" id="IPR013691">
    <property type="entry name" value="MeTrfase_14"/>
</dbReference>
<sequence length="413" mass="46112">MKQIIHRRTTCRACGSHDLDLVFALKPTPIGDDYVTQERVGQTQPSYPIDLFMCGQCGLAQITDIIDPEILYNNYIYVTQSSVGLNSHFHAYAQSVVQRCKLAPGSRVMDLGSNDGTLLRSFQALGMDVLGVEFAAHIAQQATASGISTIGKFFERDLAKEILASQGPARVITANNVFANIDDLGSWVDGINTLLAEDGVFIFESYYLADLIENMVFDFLYHEHLSSFSVRPIQALFERVGLELTAIERVATKGGSLRYFVQRPNGPIQKDGSVQQLLDEEQSKGIYRKETYVAYAAKIDSLKQQTLSFLRQAKAENKTVAGFGASITGTTLIYHFELGQYLDYLVDDNQAKQGRYSPGWHLPVLPSSAIYERKPDYVLVLAWRFADPFIQKHQAYLDQGGHFIVPVPTFRIV</sequence>
<dbReference type="Gene3D" id="6.10.250.3100">
    <property type="match status" value="1"/>
</dbReference>
<evidence type="ECO:0000259" key="2">
    <source>
        <dbReference type="Pfam" id="PF08484"/>
    </source>
</evidence>
<protein>
    <submittedName>
        <fullName evidence="3">Class I SAM-dependent methyltransferase</fullName>
    </submittedName>
</protein>
<evidence type="ECO:0000313" key="4">
    <source>
        <dbReference type="Proteomes" id="UP000501648"/>
    </source>
</evidence>
<dbReference type="InterPro" id="IPR038576">
    <property type="entry name" value="Methyltransf_Zn-bd_dom_put_sf"/>
</dbReference>
<proteinExistence type="predicted"/>
<dbReference type="Pfam" id="PF08484">
    <property type="entry name" value="Methyltransf_14"/>
    <property type="match status" value="1"/>
</dbReference>
<organism evidence="3 4">
    <name type="scientific">Herbaspirillum rubrisubalbicans Os34</name>
    <dbReference type="NCBI Taxonomy" id="1235827"/>
    <lineage>
        <taxon>Bacteria</taxon>
        <taxon>Pseudomonadati</taxon>
        <taxon>Pseudomonadota</taxon>
        <taxon>Betaproteobacteria</taxon>
        <taxon>Burkholderiales</taxon>
        <taxon>Oxalobacteraceae</taxon>
        <taxon>Herbaspirillum</taxon>
    </lineage>
</organism>
<dbReference type="EMBL" id="CP008956">
    <property type="protein sequence ID" value="QJQ03383.1"/>
    <property type="molecule type" value="Genomic_DNA"/>
</dbReference>
<dbReference type="Pfam" id="PF13489">
    <property type="entry name" value="Methyltransf_23"/>
    <property type="match status" value="1"/>
</dbReference>
<keyword evidence="3" id="KW-0489">Methyltransferase</keyword>
<dbReference type="Gene3D" id="3.40.50.720">
    <property type="entry name" value="NAD(P)-binding Rossmann-like Domain"/>
    <property type="match status" value="1"/>
</dbReference>